<dbReference type="SUPFAM" id="SSF55144">
    <property type="entry name" value="LigT-like"/>
    <property type="match status" value="1"/>
</dbReference>
<dbReference type="Pfam" id="PF13563">
    <property type="entry name" value="2_5_RNA_ligase2"/>
    <property type="match status" value="1"/>
</dbReference>
<gene>
    <name evidence="3" type="ORF">GRG538_LOCUS13489</name>
    <name evidence="5" type="ORF">HFQ381_LOCUS8628</name>
    <name evidence="2" type="ORF">KIK155_LOCUS10997</name>
    <name evidence="4" type="ORF">LUA448_LOCUS24218</name>
    <name evidence="7" type="ORF">QYT958_LOCUS11392</name>
    <name evidence="1" type="ORF">TIS948_LOCUS26972</name>
    <name evidence="8" type="ORF">TOA249_LOCUS11832</name>
    <name evidence="6" type="ORF">UJA718_LOCUS13259</name>
</gene>
<dbReference type="EMBL" id="CAJNYV010001683">
    <property type="protein sequence ID" value="CAF3433130.1"/>
    <property type="molecule type" value="Genomic_DNA"/>
</dbReference>
<protein>
    <submittedName>
        <fullName evidence="6">Uncharacterized protein</fullName>
    </submittedName>
</protein>
<dbReference type="OrthoDB" id="10263155at2759"/>
<dbReference type="EMBL" id="CAJOBO010000436">
    <property type="protein sequence ID" value="CAF4220979.1"/>
    <property type="molecule type" value="Genomic_DNA"/>
</dbReference>
<evidence type="ECO:0000313" key="1">
    <source>
        <dbReference type="EMBL" id="CAF3392469.1"/>
    </source>
</evidence>
<evidence type="ECO:0000313" key="7">
    <source>
        <dbReference type="EMBL" id="CAF4598570.1"/>
    </source>
</evidence>
<accession>A0A820IH07</accession>
<dbReference type="Proteomes" id="UP000663825">
    <property type="component" value="Unassembled WGS sequence"/>
</dbReference>
<dbReference type="Proteomes" id="UP000663851">
    <property type="component" value="Unassembled WGS sequence"/>
</dbReference>
<evidence type="ECO:0000313" key="4">
    <source>
        <dbReference type="EMBL" id="CAF3484223.1"/>
    </source>
</evidence>
<evidence type="ECO:0000313" key="3">
    <source>
        <dbReference type="EMBL" id="CAF3441126.1"/>
    </source>
</evidence>
<dbReference type="AlphaFoldDB" id="A0A820IH07"/>
<evidence type="ECO:0000313" key="8">
    <source>
        <dbReference type="EMBL" id="CAF4619164.1"/>
    </source>
</evidence>
<dbReference type="EMBL" id="CAJNYD010003203">
    <property type="protein sequence ID" value="CAF3484223.1"/>
    <property type="molecule type" value="Genomic_DNA"/>
</dbReference>
<dbReference type="EMBL" id="CAJOBR010001323">
    <property type="protein sequence ID" value="CAF4598570.1"/>
    <property type="molecule type" value="Genomic_DNA"/>
</dbReference>
<comment type="caution">
    <text evidence="6">The sequence shown here is derived from an EMBL/GenBank/DDBJ whole genome shotgun (WGS) entry which is preliminary data.</text>
</comment>
<dbReference type="PANTHER" id="PTHR37474">
    <property type="entry name" value="RNA LIGASE/CYCLIC NUCLEOTIDE PHOSPHODIESTERASE"/>
    <property type="match status" value="1"/>
</dbReference>
<evidence type="ECO:0000313" key="5">
    <source>
        <dbReference type="EMBL" id="CAF4220979.1"/>
    </source>
</evidence>
<organism evidence="6 9">
    <name type="scientific">Rotaria socialis</name>
    <dbReference type="NCBI Taxonomy" id="392032"/>
    <lineage>
        <taxon>Eukaryota</taxon>
        <taxon>Metazoa</taxon>
        <taxon>Spiralia</taxon>
        <taxon>Gnathifera</taxon>
        <taxon>Rotifera</taxon>
        <taxon>Eurotatoria</taxon>
        <taxon>Bdelloidea</taxon>
        <taxon>Philodinida</taxon>
        <taxon>Philodinidae</taxon>
        <taxon>Rotaria</taxon>
    </lineage>
</organism>
<evidence type="ECO:0000313" key="2">
    <source>
        <dbReference type="EMBL" id="CAF3433130.1"/>
    </source>
</evidence>
<dbReference type="EMBL" id="CAJNYT010001990">
    <property type="protein sequence ID" value="CAF3441126.1"/>
    <property type="molecule type" value="Genomic_DNA"/>
</dbReference>
<dbReference type="EMBL" id="CAJNXB010004787">
    <property type="protein sequence ID" value="CAF3392469.1"/>
    <property type="molecule type" value="Genomic_DNA"/>
</dbReference>
<evidence type="ECO:0000313" key="6">
    <source>
        <dbReference type="EMBL" id="CAF4310998.1"/>
    </source>
</evidence>
<reference evidence="6" key="1">
    <citation type="submission" date="2021-02" db="EMBL/GenBank/DDBJ databases">
        <authorList>
            <person name="Nowell W R."/>
        </authorList>
    </citation>
    <scope>NUCLEOTIDE SEQUENCE</scope>
</reference>
<dbReference type="Proteomes" id="UP000663848">
    <property type="component" value="Unassembled WGS sequence"/>
</dbReference>
<dbReference type="Proteomes" id="UP000663838">
    <property type="component" value="Unassembled WGS sequence"/>
</dbReference>
<dbReference type="PANTHER" id="PTHR37474:SF1">
    <property type="entry name" value="2'-5' RNA LIGASE FAMILY PROTEIN"/>
    <property type="match status" value="1"/>
</dbReference>
<dbReference type="Proteomes" id="UP000663865">
    <property type="component" value="Unassembled WGS sequence"/>
</dbReference>
<evidence type="ECO:0000313" key="9">
    <source>
        <dbReference type="Proteomes" id="UP000663873"/>
    </source>
</evidence>
<dbReference type="Proteomes" id="UP000663873">
    <property type="component" value="Unassembled WGS sequence"/>
</dbReference>
<proteinExistence type="predicted"/>
<dbReference type="InterPro" id="IPR009097">
    <property type="entry name" value="Cyclic_Pdiesterase"/>
</dbReference>
<sequence length="210" mass="24656">MVKSKTVSESIYIYTAVFLFLHDTVTNVTTTQTALCIIPPEHVWKQIQSIRSIHDQAYPRWMSHINLIYPFTAEKNFDNIKAQLKPVVNRKTPFQIVFDLSSFDYIGQRDDQCTFHLRPKISTDAVELQKVIKNKRAFEAHLTLGQATVSKISDILDEIKARWTTTEFTVDRVYMISRENHPENLFTINNLHLILIQIQWVLIQRHHVFF</sequence>
<keyword evidence="9" id="KW-1185">Reference proteome</keyword>
<dbReference type="Proteomes" id="UP000663833">
    <property type="component" value="Unassembled WGS sequence"/>
</dbReference>
<dbReference type="Gene3D" id="3.90.1140.10">
    <property type="entry name" value="Cyclic phosphodiesterase"/>
    <property type="match status" value="1"/>
</dbReference>
<dbReference type="EMBL" id="CAJOBP010001782">
    <property type="protein sequence ID" value="CAF4310998.1"/>
    <property type="molecule type" value="Genomic_DNA"/>
</dbReference>
<dbReference type="Proteomes" id="UP000663872">
    <property type="component" value="Unassembled WGS sequence"/>
</dbReference>
<dbReference type="EMBL" id="CAJOBS010000655">
    <property type="protein sequence ID" value="CAF4619164.1"/>
    <property type="molecule type" value="Genomic_DNA"/>
</dbReference>
<name>A0A820IH07_9BILA</name>